<evidence type="ECO:0000313" key="2">
    <source>
        <dbReference type="EMBL" id="CAA0836915.1"/>
    </source>
</evidence>
<comment type="caution">
    <text evidence="2">The sequence shown here is derived from an EMBL/GenBank/DDBJ whole genome shotgun (WGS) entry which is preliminary data.</text>
</comment>
<dbReference type="EMBL" id="CACSLK010030184">
    <property type="protein sequence ID" value="CAA0836915.1"/>
    <property type="molecule type" value="Genomic_DNA"/>
</dbReference>
<evidence type="ECO:0000313" key="3">
    <source>
        <dbReference type="Proteomes" id="UP001153555"/>
    </source>
</evidence>
<protein>
    <submittedName>
        <fullName evidence="2">Uncharacterized protein</fullName>
    </submittedName>
</protein>
<keyword evidence="3" id="KW-1185">Reference proteome</keyword>
<reference evidence="2" key="1">
    <citation type="submission" date="2019-12" db="EMBL/GenBank/DDBJ databases">
        <authorList>
            <person name="Scholes J."/>
        </authorList>
    </citation>
    <scope>NUCLEOTIDE SEQUENCE</scope>
</reference>
<gene>
    <name evidence="2" type="ORF">SHERM_03949</name>
</gene>
<accession>A0A9N7NS64</accession>
<feature type="non-terminal residue" evidence="2">
    <location>
        <position position="1"/>
    </location>
</feature>
<feature type="region of interest" description="Disordered" evidence="1">
    <location>
        <begin position="1"/>
        <end position="21"/>
    </location>
</feature>
<feature type="region of interest" description="Disordered" evidence="1">
    <location>
        <begin position="54"/>
        <end position="126"/>
    </location>
</feature>
<name>A0A9N7NS64_STRHE</name>
<feature type="compositionally biased region" description="Polar residues" evidence="1">
    <location>
        <begin position="62"/>
        <end position="71"/>
    </location>
</feature>
<organism evidence="2 3">
    <name type="scientific">Striga hermonthica</name>
    <name type="common">Purple witchweed</name>
    <name type="synonym">Buchnera hermonthica</name>
    <dbReference type="NCBI Taxonomy" id="68872"/>
    <lineage>
        <taxon>Eukaryota</taxon>
        <taxon>Viridiplantae</taxon>
        <taxon>Streptophyta</taxon>
        <taxon>Embryophyta</taxon>
        <taxon>Tracheophyta</taxon>
        <taxon>Spermatophyta</taxon>
        <taxon>Magnoliopsida</taxon>
        <taxon>eudicotyledons</taxon>
        <taxon>Gunneridae</taxon>
        <taxon>Pentapetalae</taxon>
        <taxon>asterids</taxon>
        <taxon>lamiids</taxon>
        <taxon>Lamiales</taxon>
        <taxon>Orobanchaceae</taxon>
        <taxon>Buchnereae</taxon>
        <taxon>Striga</taxon>
    </lineage>
</organism>
<sequence length="126" mass="13193">ITHASTPSSVPAVPSKPRRCPAARQALRCSSTRSTCASCLSVMRSYVRQCSCESRSLPAGTAATSRTQQVPSRHWPCTAACQQPSQRAHVASGTSQRPGPTQQRQPAPATPAAPSPRPACASDRVG</sequence>
<feature type="non-terminal residue" evidence="2">
    <location>
        <position position="126"/>
    </location>
</feature>
<dbReference type="AlphaFoldDB" id="A0A9N7NS64"/>
<evidence type="ECO:0000256" key="1">
    <source>
        <dbReference type="SAM" id="MobiDB-lite"/>
    </source>
</evidence>
<feature type="compositionally biased region" description="Low complexity" evidence="1">
    <location>
        <begin position="94"/>
        <end position="107"/>
    </location>
</feature>
<dbReference type="Proteomes" id="UP001153555">
    <property type="component" value="Unassembled WGS sequence"/>
</dbReference>
<proteinExistence type="predicted"/>
<feature type="compositionally biased region" description="Low complexity" evidence="1">
    <location>
        <begin position="1"/>
        <end position="15"/>
    </location>
</feature>
<feature type="compositionally biased region" description="Pro residues" evidence="1">
    <location>
        <begin position="108"/>
        <end position="117"/>
    </location>
</feature>